<dbReference type="RefSeq" id="WP_070195472.1">
    <property type="nucleotide sequence ID" value="NZ_LJGU01000112.1"/>
</dbReference>
<sequence>MSKISFEELDGLTGEMLPERSVLSTVVPFNNMGGADAADGGSSSAAAAAAGGGHGGGDQNGIQSAACQSERVHGTPGLTGSLGLGSNNPSSGVTCVPGATSVF</sequence>
<evidence type="ECO:0000256" key="1">
    <source>
        <dbReference type="SAM" id="MobiDB-lite"/>
    </source>
</evidence>
<feature type="compositionally biased region" description="Gly residues" evidence="1">
    <location>
        <begin position="50"/>
        <end position="59"/>
    </location>
</feature>
<gene>
    <name evidence="2" type="ORF">AN216_05590</name>
</gene>
<comment type="caution">
    <text evidence="2">The sequence shown here is derived from an EMBL/GenBank/DDBJ whole genome shotgun (WGS) entry which is preliminary data.</text>
</comment>
<feature type="compositionally biased region" description="Low complexity" evidence="1">
    <location>
        <begin position="74"/>
        <end position="91"/>
    </location>
</feature>
<evidence type="ECO:0000313" key="3">
    <source>
        <dbReference type="Proteomes" id="UP000176101"/>
    </source>
</evidence>
<organism evidence="2 3">
    <name type="scientific">Streptomyces oceani</name>
    <dbReference type="NCBI Taxonomy" id="1075402"/>
    <lineage>
        <taxon>Bacteria</taxon>
        <taxon>Bacillati</taxon>
        <taxon>Actinomycetota</taxon>
        <taxon>Actinomycetes</taxon>
        <taxon>Kitasatosporales</taxon>
        <taxon>Streptomycetaceae</taxon>
        <taxon>Streptomyces</taxon>
    </lineage>
</organism>
<name>A0A1E7KLH7_9ACTN</name>
<proteinExistence type="predicted"/>
<dbReference type="AlphaFoldDB" id="A0A1E7KLH7"/>
<dbReference type="EMBL" id="LJGU01000112">
    <property type="protein sequence ID" value="OEV04756.1"/>
    <property type="molecule type" value="Genomic_DNA"/>
</dbReference>
<dbReference type="Proteomes" id="UP000176101">
    <property type="component" value="Unassembled WGS sequence"/>
</dbReference>
<accession>A0A1E7KLH7</accession>
<reference evidence="2 3" key="1">
    <citation type="journal article" date="2016" name="Front. Microbiol.">
        <title>Comparative Genomics Analysis of Streptomyces Species Reveals Their Adaptation to the Marine Environment and Their Diversity at the Genomic Level.</title>
        <authorList>
            <person name="Tian X."/>
            <person name="Zhang Z."/>
            <person name="Yang T."/>
            <person name="Chen M."/>
            <person name="Li J."/>
            <person name="Chen F."/>
            <person name="Yang J."/>
            <person name="Li W."/>
            <person name="Zhang B."/>
            <person name="Zhang Z."/>
            <person name="Wu J."/>
            <person name="Zhang C."/>
            <person name="Long L."/>
            <person name="Xiao J."/>
        </authorList>
    </citation>
    <scope>NUCLEOTIDE SEQUENCE [LARGE SCALE GENOMIC DNA]</scope>
    <source>
        <strain evidence="2 3">SCSIO 02100</strain>
    </source>
</reference>
<feature type="region of interest" description="Disordered" evidence="1">
    <location>
        <begin position="33"/>
        <end position="91"/>
    </location>
</feature>
<feature type="compositionally biased region" description="Low complexity" evidence="1">
    <location>
        <begin position="33"/>
        <end position="49"/>
    </location>
</feature>
<protein>
    <submittedName>
        <fullName evidence="2">Uncharacterized protein</fullName>
    </submittedName>
</protein>
<evidence type="ECO:0000313" key="2">
    <source>
        <dbReference type="EMBL" id="OEV04756.1"/>
    </source>
</evidence>
<dbReference type="OrthoDB" id="3629624at2"/>
<keyword evidence="3" id="KW-1185">Reference proteome</keyword>